<evidence type="ECO:0000313" key="8">
    <source>
        <dbReference type="Proteomes" id="UP000601223"/>
    </source>
</evidence>
<reference evidence="7 8" key="1">
    <citation type="submission" date="2021-01" db="EMBL/GenBank/DDBJ databases">
        <title>Whole genome shotgun sequence of Catellatospora bangladeshensis NBRC 107357.</title>
        <authorList>
            <person name="Komaki H."/>
            <person name="Tamura T."/>
        </authorList>
    </citation>
    <scope>NUCLEOTIDE SEQUENCE [LARGE SCALE GENOMIC DNA]</scope>
    <source>
        <strain evidence="7 8">NBRC 107357</strain>
    </source>
</reference>
<feature type="transmembrane region" description="Helical" evidence="6">
    <location>
        <begin position="299"/>
        <end position="322"/>
    </location>
</feature>
<keyword evidence="5 6" id="KW-0472">Membrane</keyword>
<accession>A0A8J3NI06</accession>
<dbReference type="Pfam" id="PF03706">
    <property type="entry name" value="LPG_synthase_TM"/>
    <property type="match status" value="1"/>
</dbReference>
<evidence type="ECO:0008006" key="9">
    <source>
        <dbReference type="Google" id="ProtNLM"/>
    </source>
</evidence>
<evidence type="ECO:0000256" key="1">
    <source>
        <dbReference type="ARBA" id="ARBA00004651"/>
    </source>
</evidence>
<evidence type="ECO:0000256" key="5">
    <source>
        <dbReference type="ARBA" id="ARBA00023136"/>
    </source>
</evidence>
<dbReference type="PANTHER" id="PTHR40277:SF1">
    <property type="entry name" value="BLL5419 PROTEIN"/>
    <property type="match status" value="1"/>
</dbReference>
<comment type="subcellular location">
    <subcellularLocation>
        <location evidence="1">Cell membrane</location>
        <topology evidence="1">Multi-pass membrane protein</topology>
    </subcellularLocation>
</comment>
<dbReference type="InterPro" id="IPR022791">
    <property type="entry name" value="L-PG_synthase/AglD"/>
</dbReference>
<keyword evidence="3 6" id="KW-0812">Transmembrane</keyword>
<feature type="transmembrane region" description="Helical" evidence="6">
    <location>
        <begin position="145"/>
        <end position="162"/>
    </location>
</feature>
<feature type="transmembrane region" description="Helical" evidence="6">
    <location>
        <begin position="62"/>
        <end position="82"/>
    </location>
</feature>
<dbReference type="AlphaFoldDB" id="A0A8J3NI06"/>
<name>A0A8J3NI06_9ACTN</name>
<organism evidence="7 8">
    <name type="scientific">Catellatospora bangladeshensis</name>
    <dbReference type="NCBI Taxonomy" id="310355"/>
    <lineage>
        <taxon>Bacteria</taxon>
        <taxon>Bacillati</taxon>
        <taxon>Actinomycetota</taxon>
        <taxon>Actinomycetes</taxon>
        <taxon>Micromonosporales</taxon>
        <taxon>Micromonosporaceae</taxon>
        <taxon>Catellatospora</taxon>
    </lineage>
</organism>
<feature type="transmembrane region" description="Helical" evidence="6">
    <location>
        <begin position="169"/>
        <end position="188"/>
    </location>
</feature>
<gene>
    <name evidence="7" type="ORF">Cba03nite_02090</name>
</gene>
<proteinExistence type="predicted"/>
<evidence type="ECO:0000313" key="7">
    <source>
        <dbReference type="EMBL" id="GIF78860.1"/>
    </source>
</evidence>
<comment type="caution">
    <text evidence="7">The sequence shown here is derived from an EMBL/GenBank/DDBJ whole genome shotgun (WGS) entry which is preliminary data.</text>
</comment>
<dbReference type="PANTHER" id="PTHR40277">
    <property type="entry name" value="BLL5419 PROTEIN"/>
    <property type="match status" value="1"/>
</dbReference>
<evidence type="ECO:0000256" key="6">
    <source>
        <dbReference type="SAM" id="Phobius"/>
    </source>
</evidence>
<evidence type="ECO:0000256" key="2">
    <source>
        <dbReference type="ARBA" id="ARBA00022475"/>
    </source>
</evidence>
<keyword evidence="8" id="KW-1185">Reference proteome</keyword>
<keyword evidence="2" id="KW-1003">Cell membrane</keyword>
<protein>
    <recommendedName>
        <fullName evidence="9">Flippase-like domain-containing protein</fullName>
    </recommendedName>
</protein>
<sequence>MLGREIVLRGALTGNPTRPPGTAARQVWRWARLLGGLAILALLLWQVGTGPFLDGVRRIDRAALTAAFAVSVLTTVCCAWRWRLVAGGLGVRLPLGRAVAAYYHAIFLNTTLPGGVAGDVHRALRHGLDISDVRLAVRAVVAERVIGLAVQLAATTVLLLVLPSPVRPYMPLVLVVAALLGAAGWLAGQALTRAGSTRPPARWRDGLRRNIAELRTALSAPRVLVGVVAVSALGVAGHLVLFLLAARTAGATAPLPLLVPLTQLALLAMALPVSFAGWGPREGVAAWAFGAAGMTATQGVATAVTYGVLVLVAALPGAAVLLARMIAPGTARVGGSDV</sequence>
<dbReference type="EMBL" id="BONF01000002">
    <property type="protein sequence ID" value="GIF78860.1"/>
    <property type="molecule type" value="Genomic_DNA"/>
</dbReference>
<dbReference type="GO" id="GO:0005886">
    <property type="term" value="C:plasma membrane"/>
    <property type="evidence" value="ECO:0007669"/>
    <property type="project" value="UniProtKB-SubCell"/>
</dbReference>
<evidence type="ECO:0000256" key="3">
    <source>
        <dbReference type="ARBA" id="ARBA00022692"/>
    </source>
</evidence>
<dbReference type="Proteomes" id="UP000601223">
    <property type="component" value="Unassembled WGS sequence"/>
</dbReference>
<keyword evidence="4 6" id="KW-1133">Transmembrane helix</keyword>
<evidence type="ECO:0000256" key="4">
    <source>
        <dbReference type="ARBA" id="ARBA00022989"/>
    </source>
</evidence>
<feature type="transmembrane region" description="Helical" evidence="6">
    <location>
        <begin position="257"/>
        <end position="279"/>
    </location>
</feature>
<feature type="transmembrane region" description="Helical" evidence="6">
    <location>
        <begin position="30"/>
        <end position="50"/>
    </location>
</feature>
<feature type="transmembrane region" description="Helical" evidence="6">
    <location>
        <begin position="223"/>
        <end position="245"/>
    </location>
</feature>